<dbReference type="Proteomes" id="UP000813018">
    <property type="component" value="Unassembled WGS sequence"/>
</dbReference>
<gene>
    <name evidence="1" type="ORF">K0O23_12535</name>
</gene>
<evidence type="ECO:0000313" key="1">
    <source>
        <dbReference type="EMBL" id="MBW7467893.1"/>
    </source>
</evidence>
<comment type="caution">
    <text evidence="1">The sequence shown here is derived from an EMBL/GenBank/DDBJ whole genome shotgun (WGS) entry which is preliminary data.</text>
</comment>
<protein>
    <recommendedName>
        <fullName evidence="3">Restriction endonuclease</fullName>
    </recommendedName>
</protein>
<reference evidence="1 2" key="1">
    <citation type="journal article" date="2016" name="Int. J. Syst. Evol. Microbiol.">
        <title>Pontibacter aydingkolensis sp. nov., isolated from soil of a salt lake.</title>
        <authorList>
            <person name="Osman G."/>
            <person name="Zhang T."/>
            <person name="Lou K."/>
            <person name="Gao Y."/>
            <person name="Chang W."/>
            <person name="Lin Q."/>
            <person name="Yang H.M."/>
            <person name="Huo X.D."/>
            <person name="Wang N."/>
        </authorList>
    </citation>
    <scope>NUCLEOTIDE SEQUENCE [LARGE SCALE GENOMIC DNA]</scope>
    <source>
        <strain evidence="1 2">KACC 19255</strain>
    </source>
</reference>
<accession>A0ABS7CVU8</accession>
<organism evidence="1 2">
    <name type="scientific">Pontibacter aydingkolensis</name>
    <dbReference type="NCBI Taxonomy" id="1911536"/>
    <lineage>
        <taxon>Bacteria</taxon>
        <taxon>Pseudomonadati</taxon>
        <taxon>Bacteroidota</taxon>
        <taxon>Cytophagia</taxon>
        <taxon>Cytophagales</taxon>
        <taxon>Hymenobacteraceae</taxon>
        <taxon>Pontibacter</taxon>
    </lineage>
</organism>
<evidence type="ECO:0008006" key="3">
    <source>
        <dbReference type="Google" id="ProtNLM"/>
    </source>
</evidence>
<evidence type="ECO:0000313" key="2">
    <source>
        <dbReference type="Proteomes" id="UP000813018"/>
    </source>
</evidence>
<proteinExistence type="predicted"/>
<sequence>MNYQELLATQEWKVKRQQILQRDNHQCKRCGIDNTFSPKQRGPLFESNYFELNPNYEFIKSDNLNVNLIILSLKTTTLICKTSLDKSSFDKSKEHVIAFNIGLKYKLNYNYNGTTLDTNIRNLFTNTLCNTTTIEKLTNTISDGNYVIDKEGFWFLEREREQEYLKTNSLQVHHKCYRKNIEIWAQDDSEYETLCNVCHRIVHENQKIPFYDSSGNLFSELIPCSRCGGQKYFKCYSHINGGACFKCGGYGFENKAFG</sequence>
<dbReference type="RefSeq" id="WP_219877764.1">
    <property type="nucleotide sequence ID" value="NZ_JAHYXK010000009.1"/>
</dbReference>
<dbReference type="EMBL" id="JAHYXK010000009">
    <property type="protein sequence ID" value="MBW7467893.1"/>
    <property type="molecule type" value="Genomic_DNA"/>
</dbReference>
<name>A0ABS7CVU8_9BACT</name>
<keyword evidence="2" id="KW-1185">Reference proteome</keyword>